<feature type="domain" description="Stability determinant" evidence="2">
    <location>
        <begin position="18"/>
        <end position="46"/>
    </location>
</feature>
<dbReference type="Pfam" id="PF21217">
    <property type="entry name" value="PaaA2"/>
    <property type="match status" value="1"/>
</dbReference>
<sequence>MNEVFDAFVSEFDDADMEQNYNEWLKNKVEQSIVDSRPSISHDQVIERMKQKREERLKNVDR</sequence>
<dbReference type="Gene3D" id="6.20.450.20">
    <property type="match status" value="1"/>
</dbReference>
<evidence type="ECO:0000256" key="1">
    <source>
        <dbReference type="SAM" id="MobiDB-lite"/>
    </source>
</evidence>
<protein>
    <submittedName>
        <fullName evidence="3">Antitoxin</fullName>
    </submittedName>
</protein>
<accession>A0A3G2T075</accession>
<organism evidence="3 4">
    <name type="scientific">Acinetobacter wuhouensis</name>
    <dbReference type="NCBI Taxonomy" id="1879050"/>
    <lineage>
        <taxon>Bacteria</taxon>
        <taxon>Pseudomonadati</taxon>
        <taxon>Pseudomonadota</taxon>
        <taxon>Gammaproteobacteria</taxon>
        <taxon>Moraxellales</taxon>
        <taxon>Moraxellaceae</taxon>
        <taxon>Acinetobacter</taxon>
    </lineage>
</organism>
<gene>
    <name evidence="3" type="ORF">CDG68_06645</name>
</gene>
<name>A0A3G2T075_9GAMM</name>
<dbReference type="RefSeq" id="WP_087554543.1">
    <property type="nucleotide sequence ID" value="NZ_CP033133.1"/>
</dbReference>
<dbReference type="EMBL" id="CP033133">
    <property type="protein sequence ID" value="AYO53352.1"/>
    <property type="molecule type" value="Genomic_DNA"/>
</dbReference>
<feature type="region of interest" description="Disordered" evidence="1">
    <location>
        <begin position="40"/>
        <end position="62"/>
    </location>
</feature>
<evidence type="ECO:0000259" key="2">
    <source>
        <dbReference type="Pfam" id="PF21217"/>
    </source>
</evidence>
<evidence type="ECO:0000313" key="4">
    <source>
        <dbReference type="Proteomes" id="UP000279962"/>
    </source>
</evidence>
<feature type="compositionally biased region" description="Basic and acidic residues" evidence="1">
    <location>
        <begin position="44"/>
        <end position="62"/>
    </location>
</feature>
<proteinExistence type="predicted"/>
<evidence type="ECO:0000313" key="3">
    <source>
        <dbReference type="EMBL" id="AYO53352.1"/>
    </source>
</evidence>
<dbReference type="InterPro" id="IPR048851">
    <property type="entry name" value="PaaA2_dom"/>
</dbReference>
<dbReference type="AlphaFoldDB" id="A0A3G2T075"/>
<dbReference type="Proteomes" id="UP000279962">
    <property type="component" value="Chromosome"/>
</dbReference>
<reference evidence="3 4" key="1">
    <citation type="submission" date="2018-10" db="EMBL/GenBank/DDBJ databases">
        <title>The complete genome of Acinetobacter wuhouensis strain WCHAW010062.</title>
        <authorList>
            <person name="Hu Y."/>
            <person name="Long H."/>
            <person name="Feng Y."/>
            <person name="Zong Z."/>
        </authorList>
    </citation>
    <scope>NUCLEOTIDE SEQUENCE [LARGE SCALE GENOMIC DNA]</scope>
    <source>
        <strain evidence="3 4">WCHAW010062</strain>
    </source>
</reference>